<keyword evidence="3" id="KW-0378">Hydrolase</keyword>
<proteinExistence type="predicted"/>
<dbReference type="GO" id="GO:0036297">
    <property type="term" value="P:interstrand cross-link repair"/>
    <property type="evidence" value="ECO:0007669"/>
    <property type="project" value="TreeGrafter"/>
</dbReference>
<feature type="region of interest" description="Disordered" evidence="1">
    <location>
        <begin position="207"/>
        <end position="227"/>
    </location>
</feature>
<organism evidence="3 4">
    <name type="scientific">Cephalotrichum gorgonifer</name>
    <dbReference type="NCBI Taxonomy" id="2041049"/>
    <lineage>
        <taxon>Eukaryota</taxon>
        <taxon>Fungi</taxon>
        <taxon>Dikarya</taxon>
        <taxon>Ascomycota</taxon>
        <taxon>Pezizomycotina</taxon>
        <taxon>Sordariomycetes</taxon>
        <taxon>Hypocreomycetidae</taxon>
        <taxon>Microascales</taxon>
        <taxon>Microascaceae</taxon>
        <taxon>Cephalotrichum</taxon>
    </lineage>
</organism>
<keyword evidence="3" id="KW-0067">ATP-binding</keyword>
<protein>
    <submittedName>
        <fullName evidence="3">Related to helicases</fullName>
    </submittedName>
</protein>
<keyword evidence="3" id="KW-0547">Nucleotide-binding</keyword>
<dbReference type="SMART" id="SM00487">
    <property type="entry name" value="DEXDc"/>
    <property type="match status" value="1"/>
</dbReference>
<dbReference type="EMBL" id="ONZQ02000014">
    <property type="protein sequence ID" value="SPO05806.1"/>
    <property type="molecule type" value="Genomic_DNA"/>
</dbReference>
<dbReference type="PANTHER" id="PTHR47957:SF3">
    <property type="entry name" value="ATP-DEPENDENT HELICASE HRQ1"/>
    <property type="match status" value="1"/>
</dbReference>
<reference evidence="3" key="1">
    <citation type="submission" date="2018-03" db="EMBL/GenBank/DDBJ databases">
        <authorList>
            <person name="Guldener U."/>
        </authorList>
    </citation>
    <scope>NUCLEOTIDE SEQUENCE</scope>
</reference>
<name>A0AAE8SYE6_9PEZI</name>
<dbReference type="InterPro" id="IPR014001">
    <property type="entry name" value="Helicase_ATP-bd"/>
</dbReference>
<dbReference type="PROSITE" id="PS51192">
    <property type="entry name" value="HELICASE_ATP_BIND_1"/>
    <property type="match status" value="1"/>
</dbReference>
<dbReference type="Proteomes" id="UP001187682">
    <property type="component" value="Unassembled WGS sequence"/>
</dbReference>
<dbReference type="SUPFAM" id="SSF52540">
    <property type="entry name" value="P-loop containing nucleoside triphosphate hydrolases"/>
    <property type="match status" value="1"/>
</dbReference>
<evidence type="ECO:0000313" key="4">
    <source>
        <dbReference type="Proteomes" id="UP001187682"/>
    </source>
</evidence>
<dbReference type="GO" id="GO:0043138">
    <property type="term" value="F:3'-5' DNA helicase activity"/>
    <property type="evidence" value="ECO:0007669"/>
    <property type="project" value="TreeGrafter"/>
</dbReference>
<keyword evidence="4" id="KW-1185">Reference proteome</keyword>
<gene>
    <name evidence="3" type="ORF">DNG_08493</name>
</gene>
<dbReference type="PANTHER" id="PTHR47957">
    <property type="entry name" value="ATP-DEPENDENT HELICASE HRQ1"/>
    <property type="match status" value="1"/>
</dbReference>
<dbReference type="InterPro" id="IPR027417">
    <property type="entry name" value="P-loop_NTPase"/>
</dbReference>
<evidence type="ECO:0000259" key="2">
    <source>
        <dbReference type="PROSITE" id="PS51192"/>
    </source>
</evidence>
<dbReference type="AlphaFoldDB" id="A0AAE8SYE6"/>
<dbReference type="GO" id="GO:0003676">
    <property type="term" value="F:nucleic acid binding"/>
    <property type="evidence" value="ECO:0007669"/>
    <property type="project" value="InterPro"/>
</dbReference>
<feature type="region of interest" description="Disordered" evidence="1">
    <location>
        <begin position="140"/>
        <end position="173"/>
    </location>
</feature>
<accession>A0AAE8SYE6</accession>
<dbReference type="GO" id="GO:0006289">
    <property type="term" value="P:nucleotide-excision repair"/>
    <property type="evidence" value="ECO:0007669"/>
    <property type="project" value="TreeGrafter"/>
</dbReference>
<sequence>MAPDPRPIPSISGQKRKREIRPTETPRHREAHSPLGNTPPSIRLTEHDLSSHIHWNIQECDTDSAPEWLEGIKNIERTHRALNIVFTFCCTRKHVVTTFRNIKAAVESHVGKPLTIEDVAEVIAVRPGAINFAYVEESTLQNERKGSERDTTFKATSPRDIKSQGPPPDASVGGLTGLHGLDSQPSIAPVDEEGEVLLFEFVDGDLKQEPRKPTESNTGFGPSRDKTTLKLPVYSQADMSSLINRRNQKFSDCLGAIIDRGVRSKMDPLEYIRERAKTHLPTPSVPRARCEAVTIPDTIPETRKSISDIIFELRSCPWYTGQVIPEGHRVFEPQAAVYGDLNFRLSQDLVNALFNSRGIVQLYAHQAEALNCLLSGSNVVVATSTSSGKSLIYQLPVIHALEQDLLTRAMYIFPTKALAQDQKRSLHDLICYVPALKDILVATFDGDTPWSDRAAIRESARVIFTNPDMLHLTILPNEEKWRGYLQHLKYVVGKRAVMYLNSGAKD</sequence>
<feature type="domain" description="Helicase ATP-binding" evidence="2">
    <location>
        <begin position="370"/>
        <end position="506"/>
    </location>
</feature>
<keyword evidence="3" id="KW-0347">Helicase</keyword>
<evidence type="ECO:0000256" key="1">
    <source>
        <dbReference type="SAM" id="MobiDB-lite"/>
    </source>
</evidence>
<feature type="compositionally biased region" description="Basic and acidic residues" evidence="1">
    <location>
        <begin position="142"/>
        <end position="162"/>
    </location>
</feature>
<dbReference type="GO" id="GO:0005524">
    <property type="term" value="F:ATP binding"/>
    <property type="evidence" value="ECO:0007669"/>
    <property type="project" value="InterPro"/>
</dbReference>
<evidence type="ECO:0000313" key="3">
    <source>
        <dbReference type="EMBL" id="SPO05806.1"/>
    </source>
</evidence>
<dbReference type="Gene3D" id="3.40.50.300">
    <property type="entry name" value="P-loop containing nucleotide triphosphate hydrolases"/>
    <property type="match status" value="1"/>
</dbReference>
<comment type="caution">
    <text evidence="3">The sequence shown here is derived from an EMBL/GenBank/DDBJ whole genome shotgun (WGS) entry which is preliminary data.</text>
</comment>
<dbReference type="InterPro" id="IPR011545">
    <property type="entry name" value="DEAD/DEAH_box_helicase_dom"/>
</dbReference>
<dbReference type="GO" id="GO:0005634">
    <property type="term" value="C:nucleus"/>
    <property type="evidence" value="ECO:0007669"/>
    <property type="project" value="TreeGrafter"/>
</dbReference>
<dbReference type="Pfam" id="PF00270">
    <property type="entry name" value="DEAD"/>
    <property type="match status" value="1"/>
</dbReference>
<feature type="region of interest" description="Disordered" evidence="1">
    <location>
        <begin position="1"/>
        <end position="41"/>
    </location>
</feature>
<feature type="compositionally biased region" description="Basic and acidic residues" evidence="1">
    <location>
        <begin position="20"/>
        <end position="32"/>
    </location>
</feature>